<evidence type="ECO:0000256" key="2">
    <source>
        <dbReference type="ARBA" id="ARBA00023027"/>
    </source>
</evidence>
<dbReference type="CDD" id="cd23933">
    <property type="entry name" value="ALDH_C"/>
    <property type="match status" value="1"/>
</dbReference>
<accession>A0A6G8Q0K8</accession>
<dbReference type="GO" id="GO:0008774">
    <property type="term" value="F:acetaldehyde dehydrogenase (acetylating) activity"/>
    <property type="evidence" value="ECO:0007669"/>
    <property type="project" value="UniProtKB-UniRule"/>
</dbReference>
<feature type="active site" description="Acyl-thioester intermediate" evidence="3">
    <location>
        <position position="190"/>
    </location>
</feature>
<dbReference type="InterPro" id="IPR015426">
    <property type="entry name" value="Acetylaldehyde_DH_C"/>
</dbReference>
<dbReference type="EMBL" id="CP045121">
    <property type="protein sequence ID" value="QIN79996.1"/>
    <property type="molecule type" value="Genomic_DNA"/>
</dbReference>
<sequence>MFRSRRGRNPLEILRSGSPLRGECAGARPPAPLWPGWSTGIWVASKPGVRAAWGRRGFRVETSSDGRVKVGILGSGNIGSDLMYKLLKEPGHMELAMVAGIVPDSEGLLRAREEGVGASHEGIDAILEDEEIQLVFDATSAGAHVRHAKMLKEAGRIAVDLTPAARGPYVVPVANLNEHLDKDNVNLLTCGAQATTPMVYAVSRATSVLYAEMVSTVASVSAGPGTRQNIDEFTVTTARGLEQIGGAKYGKAIIVLNPAEPPIIMRNTVYVVPEDEDFDENEVIRSVEEVVARVQRYVPGYGLKNEPVFDEKETPWGKKRVVVLLLEVEGAGITCPSTPATWTS</sequence>
<dbReference type="GO" id="GO:0051287">
    <property type="term" value="F:NAD binding"/>
    <property type="evidence" value="ECO:0007669"/>
    <property type="project" value="UniProtKB-UniRule"/>
</dbReference>
<dbReference type="SMART" id="SM00859">
    <property type="entry name" value="Semialdhyde_dh"/>
    <property type="match status" value="1"/>
</dbReference>
<keyword evidence="2 3" id="KW-0520">NAD</keyword>
<reference evidence="5 6" key="1">
    <citation type="submission" date="2019-10" db="EMBL/GenBank/DDBJ databases">
        <title>Rubrobacter sp nov SCSIO 52915 isolated from a deep-sea sediment in the South China Sea.</title>
        <authorList>
            <person name="Chen R.W."/>
        </authorList>
    </citation>
    <scope>NUCLEOTIDE SEQUENCE [LARGE SCALE GENOMIC DNA]</scope>
    <source>
        <strain evidence="5 6">SCSIO 52915</strain>
    </source>
</reference>
<evidence type="ECO:0000256" key="3">
    <source>
        <dbReference type="HAMAP-Rule" id="MF_01657"/>
    </source>
</evidence>
<dbReference type="SUPFAM" id="SSF55347">
    <property type="entry name" value="Glyceraldehyde-3-phosphate dehydrogenase-like, C-terminal domain"/>
    <property type="match status" value="1"/>
</dbReference>
<keyword evidence="6" id="KW-1185">Reference proteome</keyword>
<dbReference type="Pfam" id="PF09290">
    <property type="entry name" value="AcetDehyd-dimer"/>
    <property type="match status" value="1"/>
</dbReference>
<comment type="caution">
    <text evidence="3">Lacks conserved residue(s) required for the propagation of feature annotation.</text>
</comment>
<dbReference type="Proteomes" id="UP000502706">
    <property type="component" value="Chromosome"/>
</dbReference>
<dbReference type="Pfam" id="PF01118">
    <property type="entry name" value="Semialdhyde_dh"/>
    <property type="match status" value="1"/>
</dbReference>
<protein>
    <recommendedName>
        <fullName evidence="3">Acetaldehyde dehydrogenase</fullName>
        <ecNumber evidence="3">1.2.1.10</ecNumber>
    </recommendedName>
    <alternativeName>
        <fullName evidence="3">Acetaldehyde dehydrogenase [acetylating]</fullName>
    </alternativeName>
</protein>
<proteinExistence type="inferred from homology"/>
<organism evidence="5 6">
    <name type="scientific">Rubrobacter marinus</name>
    <dbReference type="NCBI Taxonomy" id="2653852"/>
    <lineage>
        <taxon>Bacteria</taxon>
        <taxon>Bacillati</taxon>
        <taxon>Actinomycetota</taxon>
        <taxon>Rubrobacteria</taxon>
        <taxon>Rubrobacterales</taxon>
        <taxon>Rubrobacteraceae</taxon>
        <taxon>Rubrobacter</taxon>
    </lineage>
</organism>
<dbReference type="EC" id="1.2.1.10" evidence="3"/>
<dbReference type="Gene3D" id="3.40.50.720">
    <property type="entry name" value="NAD(P)-binding Rossmann-like Domain"/>
    <property type="match status" value="1"/>
</dbReference>
<comment type="similarity">
    <text evidence="1 3">Belongs to the acetaldehyde dehydrogenase family.</text>
</comment>
<keyword evidence="3 5" id="KW-0560">Oxidoreductase</keyword>
<feature type="domain" description="Semialdehyde dehydrogenase NAD-binding" evidence="4">
    <location>
        <begin position="69"/>
        <end position="182"/>
    </location>
</feature>
<evidence type="ECO:0000259" key="4">
    <source>
        <dbReference type="SMART" id="SM00859"/>
    </source>
</evidence>
<dbReference type="KEGG" id="rmar:GBA65_17350"/>
<dbReference type="InterPro" id="IPR000534">
    <property type="entry name" value="Semialdehyde_DH_NAD-bd"/>
</dbReference>
<evidence type="ECO:0000256" key="1">
    <source>
        <dbReference type="ARBA" id="ARBA00009244"/>
    </source>
</evidence>
<comment type="catalytic activity">
    <reaction evidence="3">
        <text>acetaldehyde + NAD(+) + CoA = acetyl-CoA + NADH + H(+)</text>
        <dbReference type="Rhea" id="RHEA:23288"/>
        <dbReference type="ChEBI" id="CHEBI:15343"/>
        <dbReference type="ChEBI" id="CHEBI:15378"/>
        <dbReference type="ChEBI" id="CHEBI:57287"/>
        <dbReference type="ChEBI" id="CHEBI:57288"/>
        <dbReference type="ChEBI" id="CHEBI:57540"/>
        <dbReference type="ChEBI" id="CHEBI:57945"/>
        <dbReference type="EC" id="1.2.1.10"/>
    </reaction>
</comment>
<name>A0A6G8Q0K8_9ACTN</name>
<gene>
    <name evidence="5" type="ORF">GBA65_17350</name>
</gene>
<evidence type="ECO:0000313" key="6">
    <source>
        <dbReference type="Proteomes" id="UP000502706"/>
    </source>
</evidence>
<dbReference type="NCBIfam" id="TIGR03215">
    <property type="entry name" value="ac_ald_DH_ac"/>
    <property type="match status" value="1"/>
</dbReference>
<dbReference type="HAMAP" id="MF_01657">
    <property type="entry name" value="Ac_ald_DH_ac"/>
    <property type="match status" value="1"/>
</dbReference>
<dbReference type="Gene3D" id="3.30.360.10">
    <property type="entry name" value="Dihydrodipicolinate Reductase, domain 2"/>
    <property type="match status" value="1"/>
</dbReference>
<dbReference type="NCBIfam" id="NF006157">
    <property type="entry name" value="PRK08300.1"/>
    <property type="match status" value="1"/>
</dbReference>
<dbReference type="SUPFAM" id="SSF51735">
    <property type="entry name" value="NAD(P)-binding Rossmann-fold domains"/>
    <property type="match status" value="1"/>
</dbReference>
<feature type="binding site" evidence="3">
    <location>
        <begin position="221"/>
        <end position="229"/>
    </location>
    <ligand>
        <name>NAD(+)</name>
        <dbReference type="ChEBI" id="CHEBI:57540"/>
    </ligand>
</feature>
<feature type="binding site" evidence="3">
    <location>
        <begin position="75"/>
        <end position="78"/>
    </location>
    <ligand>
        <name>NAD(+)</name>
        <dbReference type="ChEBI" id="CHEBI:57540"/>
    </ligand>
</feature>
<dbReference type="InterPro" id="IPR036291">
    <property type="entry name" value="NAD(P)-bd_dom_sf"/>
</dbReference>
<evidence type="ECO:0000313" key="5">
    <source>
        <dbReference type="EMBL" id="QIN79996.1"/>
    </source>
</evidence>
<dbReference type="InterPro" id="IPR003361">
    <property type="entry name" value="Acetaldehyde_dehydrogenase"/>
</dbReference>
<keyword evidence="3" id="KW-0058">Aromatic hydrocarbons catabolism</keyword>
<dbReference type="AlphaFoldDB" id="A0A6G8Q0K8"/>